<dbReference type="GO" id="GO:0043190">
    <property type="term" value="C:ATP-binding cassette (ABC) transporter complex"/>
    <property type="evidence" value="ECO:0007669"/>
    <property type="project" value="InterPro"/>
</dbReference>
<dbReference type="HOGENOM" id="CLU_056469_5_1_0"/>
<feature type="transmembrane region" description="Helical" evidence="6">
    <location>
        <begin position="93"/>
        <end position="112"/>
    </location>
</feature>
<evidence type="ECO:0000313" key="8">
    <source>
        <dbReference type="Proteomes" id="UP000002508"/>
    </source>
</evidence>
<comment type="subcellular location">
    <subcellularLocation>
        <location evidence="1">Cell membrane</location>
        <topology evidence="1">Multi-pass membrane protein</topology>
    </subcellularLocation>
</comment>
<evidence type="ECO:0000256" key="4">
    <source>
        <dbReference type="ARBA" id="ARBA00022989"/>
    </source>
</evidence>
<dbReference type="PANTHER" id="PTHR43723:SF1">
    <property type="entry name" value="COBALT TRANSPORT PROTEIN CBIQ"/>
    <property type="match status" value="1"/>
</dbReference>
<reference evidence="7" key="1">
    <citation type="submission" date="2008-12" db="EMBL/GenBank/DDBJ databases">
        <title>Complete sequence of Chloroflexus aggregans DSM 9485.</title>
        <authorList>
            <consortium name="US DOE Joint Genome Institute"/>
            <person name="Lucas S."/>
            <person name="Copeland A."/>
            <person name="Lapidus A."/>
            <person name="Glavina del Rio T."/>
            <person name="Dalin E."/>
            <person name="Tice H."/>
            <person name="Pitluck S."/>
            <person name="Foster B."/>
            <person name="Larimer F."/>
            <person name="Land M."/>
            <person name="Hauser L."/>
            <person name="Kyrpides N."/>
            <person name="Mikhailova N."/>
            <person name="Bryant D."/>
            <person name="Richardson P."/>
        </authorList>
    </citation>
    <scope>NUCLEOTIDE SEQUENCE</scope>
    <source>
        <strain evidence="7">DSM 9485</strain>
    </source>
</reference>
<proteinExistence type="predicted"/>
<dbReference type="AlphaFoldDB" id="B8G803"/>
<evidence type="ECO:0000256" key="6">
    <source>
        <dbReference type="SAM" id="Phobius"/>
    </source>
</evidence>
<dbReference type="CDD" id="cd16914">
    <property type="entry name" value="EcfT"/>
    <property type="match status" value="1"/>
</dbReference>
<keyword evidence="5 6" id="KW-0472">Membrane</keyword>
<dbReference type="InterPro" id="IPR003339">
    <property type="entry name" value="ABC/ECF_trnsptr_transmembrane"/>
</dbReference>
<dbReference type="InterPro" id="IPR052770">
    <property type="entry name" value="Cobalt_transport_CbiQ"/>
</dbReference>
<dbReference type="KEGG" id="cag:Cagg_1274"/>
<dbReference type="EMBL" id="CP001337">
    <property type="protein sequence ID" value="ACL24182.1"/>
    <property type="molecule type" value="Genomic_DNA"/>
</dbReference>
<dbReference type="Proteomes" id="UP000002508">
    <property type="component" value="Chromosome"/>
</dbReference>
<gene>
    <name evidence="7" type="ordered locus">Cagg_1274</name>
</gene>
<dbReference type="RefSeq" id="WP_012616546.1">
    <property type="nucleotide sequence ID" value="NC_011831.1"/>
</dbReference>
<sequence>MLRIIDRYAFTNRLRAVDPLQKAALAGMTLLLCLALDRLLVGWVALGWMVAVTVWYARVPLRVTGAVIGAESVFLALSVIGIAVSVGNEPPDAAVWAIPFGPLWLSATGGSLQTALHVLSRALGSAAALNFLILTTPLIDLIELLRRLRVPALLIEVMALSYRALFVLLDTLDQMVTAQTVRLGYASWRATVRSSALLGSRLFIVAYRRSQALEVALTARGFAGELRVLPLSYTVDRQLWVIGGLIGASLVAARWWL</sequence>
<dbReference type="InterPro" id="IPR012809">
    <property type="entry name" value="ECF_CbiQ"/>
</dbReference>
<evidence type="ECO:0000313" key="7">
    <source>
        <dbReference type="EMBL" id="ACL24182.1"/>
    </source>
</evidence>
<dbReference type="GO" id="GO:0006824">
    <property type="term" value="P:cobalt ion transport"/>
    <property type="evidence" value="ECO:0007669"/>
    <property type="project" value="InterPro"/>
</dbReference>
<feature type="transmembrane region" description="Helical" evidence="6">
    <location>
        <begin position="118"/>
        <end position="139"/>
    </location>
</feature>
<evidence type="ECO:0000256" key="2">
    <source>
        <dbReference type="ARBA" id="ARBA00022475"/>
    </source>
</evidence>
<dbReference type="OrthoDB" id="9815246at2"/>
<feature type="transmembrane region" description="Helical" evidence="6">
    <location>
        <begin position="239"/>
        <end position="256"/>
    </location>
</feature>
<evidence type="ECO:0000256" key="5">
    <source>
        <dbReference type="ARBA" id="ARBA00023136"/>
    </source>
</evidence>
<evidence type="ECO:0000256" key="3">
    <source>
        <dbReference type="ARBA" id="ARBA00022692"/>
    </source>
</evidence>
<evidence type="ECO:0000256" key="1">
    <source>
        <dbReference type="ARBA" id="ARBA00004651"/>
    </source>
</evidence>
<keyword evidence="3 6" id="KW-0812">Transmembrane</keyword>
<accession>B8G803</accession>
<keyword evidence="4 6" id="KW-1133">Transmembrane helix</keyword>
<name>B8G803_CHLAD</name>
<dbReference type="PANTHER" id="PTHR43723">
    <property type="entry name" value="COBALT TRANSPORT PROTEIN CBIQ"/>
    <property type="match status" value="1"/>
</dbReference>
<organism evidence="7 8">
    <name type="scientific">Chloroflexus aggregans (strain MD-66 / DSM 9485)</name>
    <dbReference type="NCBI Taxonomy" id="326427"/>
    <lineage>
        <taxon>Bacteria</taxon>
        <taxon>Bacillati</taxon>
        <taxon>Chloroflexota</taxon>
        <taxon>Chloroflexia</taxon>
        <taxon>Chloroflexales</taxon>
        <taxon>Chloroflexineae</taxon>
        <taxon>Chloroflexaceae</taxon>
        <taxon>Chloroflexus</taxon>
    </lineage>
</organism>
<feature type="transmembrane region" description="Helical" evidence="6">
    <location>
        <begin position="66"/>
        <end position="86"/>
    </location>
</feature>
<dbReference type="eggNOG" id="COG0619">
    <property type="taxonomic scope" value="Bacteria"/>
</dbReference>
<dbReference type="NCBIfam" id="TIGR02454">
    <property type="entry name" value="ECF_T_CbiQ"/>
    <property type="match status" value="1"/>
</dbReference>
<keyword evidence="2" id="KW-1003">Cell membrane</keyword>
<dbReference type="Pfam" id="PF02361">
    <property type="entry name" value="CbiQ"/>
    <property type="match status" value="1"/>
</dbReference>
<dbReference type="STRING" id="326427.Cagg_1274"/>
<keyword evidence="8" id="KW-1185">Reference proteome</keyword>
<protein>
    <submittedName>
        <fullName evidence="7">Cobalt ABC transporter, inner membrane subunit CbiQ</fullName>
    </submittedName>
</protein>